<evidence type="ECO:0000256" key="6">
    <source>
        <dbReference type="SAM" id="Phobius"/>
    </source>
</evidence>
<evidence type="ECO:0000259" key="7">
    <source>
        <dbReference type="PROSITE" id="PS50104"/>
    </source>
</evidence>
<keyword evidence="8" id="KW-0675">Receptor</keyword>
<feature type="transmembrane region" description="Helical" evidence="6">
    <location>
        <begin position="176"/>
        <end position="198"/>
    </location>
</feature>
<dbReference type="STRING" id="6573.A0A210PY12"/>
<protein>
    <submittedName>
        <fullName evidence="8">Toll-like receptor 4</fullName>
    </submittedName>
</protein>
<dbReference type="GO" id="GO:0005886">
    <property type="term" value="C:plasma membrane"/>
    <property type="evidence" value="ECO:0007669"/>
    <property type="project" value="TreeGrafter"/>
</dbReference>
<keyword evidence="4 6" id="KW-1133">Transmembrane helix</keyword>
<dbReference type="Pfam" id="PF13676">
    <property type="entry name" value="TIR_2"/>
    <property type="match status" value="1"/>
</dbReference>
<dbReference type="SUPFAM" id="SSF52200">
    <property type="entry name" value="Toll/Interleukin receptor TIR domain"/>
    <property type="match status" value="1"/>
</dbReference>
<dbReference type="SMART" id="SM00255">
    <property type="entry name" value="TIR"/>
    <property type="match status" value="1"/>
</dbReference>
<gene>
    <name evidence="8" type="ORF">KP79_PYT07784</name>
</gene>
<evidence type="ECO:0000256" key="5">
    <source>
        <dbReference type="ARBA" id="ARBA00023136"/>
    </source>
</evidence>
<dbReference type="PANTHER" id="PTHR24365">
    <property type="entry name" value="TOLL-LIKE RECEPTOR"/>
    <property type="match status" value="1"/>
</dbReference>
<dbReference type="InterPro" id="IPR032675">
    <property type="entry name" value="LRR_dom_sf"/>
</dbReference>
<dbReference type="PROSITE" id="PS50104">
    <property type="entry name" value="TIR"/>
    <property type="match status" value="1"/>
</dbReference>
<dbReference type="EMBL" id="NEDP02005405">
    <property type="protein sequence ID" value="OWF41362.1"/>
    <property type="molecule type" value="Genomic_DNA"/>
</dbReference>
<keyword evidence="2 6" id="KW-0812">Transmembrane</keyword>
<evidence type="ECO:0000256" key="3">
    <source>
        <dbReference type="ARBA" id="ARBA00022729"/>
    </source>
</evidence>
<dbReference type="OrthoDB" id="6069471at2759"/>
<evidence type="ECO:0000313" key="8">
    <source>
        <dbReference type="EMBL" id="OWF41362.1"/>
    </source>
</evidence>
<dbReference type="AlphaFoldDB" id="A0A210PY12"/>
<dbReference type="Gene3D" id="3.80.10.10">
    <property type="entry name" value="Ribonuclease Inhibitor"/>
    <property type="match status" value="1"/>
</dbReference>
<dbReference type="InterPro" id="IPR000157">
    <property type="entry name" value="TIR_dom"/>
</dbReference>
<dbReference type="Proteomes" id="UP000242188">
    <property type="component" value="Unassembled WGS sequence"/>
</dbReference>
<dbReference type="GO" id="GO:0038023">
    <property type="term" value="F:signaling receptor activity"/>
    <property type="evidence" value="ECO:0007669"/>
    <property type="project" value="TreeGrafter"/>
</dbReference>
<dbReference type="Gene3D" id="3.40.50.10140">
    <property type="entry name" value="Toll/interleukin-1 receptor homology (TIR) domain"/>
    <property type="match status" value="1"/>
</dbReference>
<keyword evidence="3" id="KW-0732">Signal</keyword>
<proteinExistence type="predicted"/>
<evidence type="ECO:0000313" key="9">
    <source>
        <dbReference type="Proteomes" id="UP000242188"/>
    </source>
</evidence>
<dbReference type="InterPro" id="IPR035897">
    <property type="entry name" value="Toll_tir_struct_dom_sf"/>
</dbReference>
<name>A0A210PY12_MIZYE</name>
<comment type="caution">
    <text evidence="8">The sequence shown here is derived from an EMBL/GenBank/DDBJ whole genome shotgun (WGS) entry which is preliminary data.</text>
</comment>
<feature type="domain" description="TIR" evidence="7">
    <location>
        <begin position="218"/>
        <end position="357"/>
    </location>
</feature>
<dbReference type="GO" id="GO:0007165">
    <property type="term" value="P:signal transduction"/>
    <property type="evidence" value="ECO:0007669"/>
    <property type="project" value="InterPro"/>
</dbReference>
<keyword evidence="5 6" id="KW-0472">Membrane</keyword>
<evidence type="ECO:0000256" key="1">
    <source>
        <dbReference type="ARBA" id="ARBA00004167"/>
    </source>
</evidence>
<organism evidence="8 9">
    <name type="scientific">Mizuhopecten yessoensis</name>
    <name type="common">Japanese scallop</name>
    <name type="synonym">Patinopecten yessoensis</name>
    <dbReference type="NCBI Taxonomy" id="6573"/>
    <lineage>
        <taxon>Eukaryota</taxon>
        <taxon>Metazoa</taxon>
        <taxon>Spiralia</taxon>
        <taxon>Lophotrochozoa</taxon>
        <taxon>Mollusca</taxon>
        <taxon>Bivalvia</taxon>
        <taxon>Autobranchia</taxon>
        <taxon>Pteriomorphia</taxon>
        <taxon>Pectinida</taxon>
        <taxon>Pectinoidea</taxon>
        <taxon>Pectinidae</taxon>
        <taxon>Mizuhopecten</taxon>
    </lineage>
</organism>
<dbReference type="SUPFAM" id="SSF52058">
    <property type="entry name" value="L domain-like"/>
    <property type="match status" value="1"/>
</dbReference>
<evidence type="ECO:0000256" key="4">
    <source>
        <dbReference type="ARBA" id="ARBA00022989"/>
    </source>
</evidence>
<comment type="subcellular location">
    <subcellularLocation>
        <location evidence="1">Membrane</location>
        <topology evidence="1">Single-pass membrane protein</topology>
    </subcellularLocation>
</comment>
<dbReference type="PANTHER" id="PTHR24365:SF541">
    <property type="entry name" value="PROTEIN TOLL-RELATED"/>
    <property type="match status" value="1"/>
</dbReference>
<evidence type="ECO:0000256" key="2">
    <source>
        <dbReference type="ARBA" id="ARBA00022692"/>
    </source>
</evidence>
<reference evidence="8 9" key="1">
    <citation type="journal article" date="2017" name="Nat. Ecol. Evol.">
        <title>Scallop genome provides insights into evolution of bilaterian karyotype and development.</title>
        <authorList>
            <person name="Wang S."/>
            <person name="Zhang J."/>
            <person name="Jiao W."/>
            <person name="Li J."/>
            <person name="Xun X."/>
            <person name="Sun Y."/>
            <person name="Guo X."/>
            <person name="Huan P."/>
            <person name="Dong B."/>
            <person name="Zhang L."/>
            <person name="Hu X."/>
            <person name="Sun X."/>
            <person name="Wang J."/>
            <person name="Zhao C."/>
            <person name="Wang Y."/>
            <person name="Wang D."/>
            <person name="Huang X."/>
            <person name="Wang R."/>
            <person name="Lv J."/>
            <person name="Li Y."/>
            <person name="Zhang Z."/>
            <person name="Liu B."/>
            <person name="Lu W."/>
            <person name="Hui Y."/>
            <person name="Liang J."/>
            <person name="Zhou Z."/>
            <person name="Hou R."/>
            <person name="Li X."/>
            <person name="Liu Y."/>
            <person name="Li H."/>
            <person name="Ning X."/>
            <person name="Lin Y."/>
            <person name="Zhao L."/>
            <person name="Xing Q."/>
            <person name="Dou J."/>
            <person name="Li Y."/>
            <person name="Mao J."/>
            <person name="Guo H."/>
            <person name="Dou H."/>
            <person name="Li T."/>
            <person name="Mu C."/>
            <person name="Jiang W."/>
            <person name="Fu Q."/>
            <person name="Fu X."/>
            <person name="Miao Y."/>
            <person name="Liu J."/>
            <person name="Yu Q."/>
            <person name="Li R."/>
            <person name="Liao H."/>
            <person name="Li X."/>
            <person name="Kong Y."/>
            <person name="Jiang Z."/>
            <person name="Chourrout D."/>
            <person name="Li R."/>
            <person name="Bao Z."/>
        </authorList>
    </citation>
    <scope>NUCLEOTIDE SEQUENCE [LARGE SCALE GENOMIC DNA]</scope>
    <source>
        <strain evidence="8 9">PY_sf001</strain>
    </source>
</reference>
<accession>A0A210PY12</accession>
<keyword evidence="9" id="KW-1185">Reference proteome</keyword>
<sequence length="394" mass="45810">MPNLAKIVARQCSFESDLLSVNSKSVFNGLRNLTYVDLSENHIPKWDPMTFYDQKDSLRVLMISENEISTFPAKAIEALETLEYVDVSQNSITTLSLSDCNLIDRLKQKSDTFSVNIHGNPLVCSCHDLDFPRWVFRTTVLYNKEHLQCITPNGDFIHFKELHRTFEKFEINCASFSWLIVSTILLILISVLVTVSLVTWRYSAKLRVWCRQPAEGEFSHYVFLSYSNKDTKWVRERLVPHLEQDKLSFICEDKDFRPGKDIATNILDAIDYSYKCVFVVSYHFLSCEWTRYAMQVASGYCFRKGREKINIIILLDDIELSELPKLLRKNWDNIECLRWPHPHSNNSGQGTAAKVTEIEIERAKMFDRLSQCIRKGKPKIVFQDEETLVSETML</sequence>